<dbReference type="SUPFAM" id="SSF81383">
    <property type="entry name" value="F-box domain"/>
    <property type="match status" value="2"/>
</dbReference>
<dbReference type="InterPro" id="IPR017451">
    <property type="entry name" value="F-box-assoc_interact_dom"/>
</dbReference>
<dbReference type="FunCoup" id="A0A7J7DXV2">
    <property type="interactions" value="63"/>
</dbReference>
<dbReference type="PROSITE" id="PS50181">
    <property type="entry name" value="FBOX"/>
    <property type="match status" value="2"/>
</dbReference>
<feature type="domain" description="F-box" evidence="1">
    <location>
        <begin position="3"/>
        <end position="54"/>
    </location>
</feature>
<dbReference type="Pfam" id="PF07734">
    <property type="entry name" value="FBA_1"/>
    <property type="match status" value="1"/>
</dbReference>
<dbReference type="InterPro" id="IPR006527">
    <property type="entry name" value="F-box-assoc_dom_typ1"/>
</dbReference>
<dbReference type="InterPro" id="IPR001810">
    <property type="entry name" value="F-box_dom"/>
</dbReference>
<dbReference type="InParanoid" id="A0A7J7DXV2"/>
<keyword evidence="3" id="KW-1185">Reference proteome</keyword>
<evidence type="ECO:0000313" key="2">
    <source>
        <dbReference type="EMBL" id="KAF5751147.1"/>
    </source>
</evidence>
<protein>
    <submittedName>
        <fullName evidence="2">F-box and associated interaction domains-containing protein</fullName>
    </submittedName>
</protein>
<evidence type="ECO:0000313" key="3">
    <source>
        <dbReference type="Proteomes" id="UP000593562"/>
    </source>
</evidence>
<dbReference type="InterPro" id="IPR011043">
    <property type="entry name" value="Gal_Oxase/kelch_b-propeller"/>
</dbReference>
<accession>A0A7J7DXV2</accession>
<dbReference type="InterPro" id="IPR050796">
    <property type="entry name" value="SCF_F-box_component"/>
</dbReference>
<evidence type="ECO:0000259" key="1">
    <source>
        <dbReference type="PROSITE" id="PS50181"/>
    </source>
</evidence>
<dbReference type="EMBL" id="JAAARO010000002">
    <property type="protein sequence ID" value="KAF5751147.1"/>
    <property type="molecule type" value="Genomic_DNA"/>
</dbReference>
<dbReference type="SMART" id="SM00256">
    <property type="entry name" value="FBOX"/>
    <property type="match status" value="2"/>
</dbReference>
<comment type="caution">
    <text evidence="2">The sequence shown here is derived from an EMBL/GenBank/DDBJ whole genome shotgun (WGS) entry which is preliminary data.</text>
</comment>
<dbReference type="PANTHER" id="PTHR31672:SF13">
    <property type="entry name" value="F-BOX PROTEIN CPR30-LIKE"/>
    <property type="match status" value="1"/>
</dbReference>
<dbReference type="Proteomes" id="UP000593562">
    <property type="component" value="Unassembled WGS sequence"/>
</dbReference>
<dbReference type="InterPro" id="IPR036047">
    <property type="entry name" value="F-box-like_dom_sf"/>
</dbReference>
<gene>
    <name evidence="2" type="ORF">HS088_TW02G00157</name>
</gene>
<dbReference type="NCBIfam" id="TIGR01640">
    <property type="entry name" value="F_box_assoc_1"/>
    <property type="match status" value="2"/>
</dbReference>
<dbReference type="Pfam" id="PF08268">
    <property type="entry name" value="FBA_3"/>
    <property type="match status" value="1"/>
</dbReference>
<dbReference type="SUPFAM" id="SSF50965">
    <property type="entry name" value="Galactose oxidase, central domain"/>
    <property type="match status" value="2"/>
</dbReference>
<sequence>MEDLKIMEIPEDLVTDILLYLPVKSLRRFRCVCKSWCDLFENPSFVTEHHHKQITLNSDVRFVIGRDYSSTYEPIISIIKDDGDEIPSVTEAISFVSVCFGKFNQVLGPINGLYCVCGDEFFTIWNPATREIKRLPDSQLLPPNLGITLGHVYGFGFDNKSNDYKVLRIVDYLLYMDESTRHIEIYSLKSESWRKLPDMEMDVTLLRFTMKNVCKDEVYYWWGMTEKDFCILSFDMADEVFETMPLPSLGIPCTDFNGSFGFNGCFGDFLAELAIFNGSLAVIAYPKTGMIGGYGDIWVMAAKETWVKQASIGPICAIQRPLGLWKNGGLFIEDIDRQLLLPQPNQGLRNMNLFSETAKEKNIPAMEAMKITEIPEDLVTDILVSLPGKSLLRFRCVCKSWCDLIGNPNFVAEHHHKQTILNSNVRCVIGRDGSHNSEPMISIIKDDGDEIPTVIEAISTVCFGKFNLVVGPVKGLYCVCGDDFVIIWNPATRELKRLPDSQLEPPDLRRSLCLSYGFGFDNKRNDYKMLRFVDYALYNNGSTRQIELYSLKTESWRKLLPAIDVRILWYIVDNVCNNGFYYWWAFEEEDYYILSFDMADEVFETIPLPDFGRPRGKFRAELAIFDGSLAVIAYPKEGIVGSVNIWVMAVKETWVKQVSIGPICAIRSH</sequence>
<organism evidence="2 3">
    <name type="scientific">Tripterygium wilfordii</name>
    <name type="common">Thunder God vine</name>
    <dbReference type="NCBI Taxonomy" id="458696"/>
    <lineage>
        <taxon>Eukaryota</taxon>
        <taxon>Viridiplantae</taxon>
        <taxon>Streptophyta</taxon>
        <taxon>Embryophyta</taxon>
        <taxon>Tracheophyta</taxon>
        <taxon>Spermatophyta</taxon>
        <taxon>Magnoliopsida</taxon>
        <taxon>eudicotyledons</taxon>
        <taxon>Gunneridae</taxon>
        <taxon>Pentapetalae</taxon>
        <taxon>rosids</taxon>
        <taxon>fabids</taxon>
        <taxon>Celastrales</taxon>
        <taxon>Celastraceae</taxon>
        <taxon>Tripterygium</taxon>
    </lineage>
</organism>
<feature type="domain" description="F-box" evidence="1">
    <location>
        <begin position="368"/>
        <end position="414"/>
    </location>
</feature>
<proteinExistence type="predicted"/>
<dbReference type="CDD" id="cd22157">
    <property type="entry name" value="F-box_AtFBW1-like"/>
    <property type="match status" value="2"/>
</dbReference>
<dbReference type="InterPro" id="IPR013187">
    <property type="entry name" value="F-box-assoc_dom_typ3"/>
</dbReference>
<dbReference type="AlphaFoldDB" id="A0A7J7DXV2"/>
<dbReference type="Gene3D" id="1.20.1280.50">
    <property type="match status" value="2"/>
</dbReference>
<reference evidence="2 3" key="1">
    <citation type="journal article" date="2020" name="Nat. Commun.">
        <title>Genome of Tripterygium wilfordii and identification of cytochrome P450 involved in triptolide biosynthesis.</title>
        <authorList>
            <person name="Tu L."/>
            <person name="Su P."/>
            <person name="Zhang Z."/>
            <person name="Gao L."/>
            <person name="Wang J."/>
            <person name="Hu T."/>
            <person name="Zhou J."/>
            <person name="Zhang Y."/>
            <person name="Zhao Y."/>
            <person name="Liu Y."/>
            <person name="Song Y."/>
            <person name="Tong Y."/>
            <person name="Lu Y."/>
            <person name="Yang J."/>
            <person name="Xu C."/>
            <person name="Jia M."/>
            <person name="Peters R.J."/>
            <person name="Huang L."/>
            <person name="Gao W."/>
        </authorList>
    </citation>
    <scope>NUCLEOTIDE SEQUENCE [LARGE SCALE GENOMIC DNA]</scope>
    <source>
        <strain evidence="3">cv. XIE 37</strain>
        <tissue evidence="2">Leaf</tissue>
    </source>
</reference>
<dbReference type="PANTHER" id="PTHR31672">
    <property type="entry name" value="BNACNNG10540D PROTEIN"/>
    <property type="match status" value="1"/>
</dbReference>
<dbReference type="Pfam" id="PF00646">
    <property type="entry name" value="F-box"/>
    <property type="match status" value="2"/>
</dbReference>
<name>A0A7J7DXV2_TRIWF</name>